<protein>
    <recommendedName>
        <fullName evidence="3">YqzL-like protein</fullName>
    </recommendedName>
</protein>
<dbReference type="InterPro" id="IPR025617">
    <property type="entry name" value="YqzL"/>
</dbReference>
<sequence>MQSKDTWWRLFTLTGSIEAYLLYRLLERQLAADEWRQERQLSGEG</sequence>
<comment type="caution">
    <text evidence="1">The sequence shown here is derived from an EMBL/GenBank/DDBJ whole genome shotgun (WGS) entry which is preliminary data.</text>
</comment>
<dbReference type="Pfam" id="PF14006">
    <property type="entry name" value="YqzL"/>
    <property type="match status" value="1"/>
</dbReference>
<accession>A0A2T0AWE4</accession>
<dbReference type="Proteomes" id="UP000238415">
    <property type="component" value="Unassembled WGS sequence"/>
</dbReference>
<dbReference type="RefSeq" id="WP_170066139.1">
    <property type="nucleotide sequence ID" value="NZ_CP136418.1"/>
</dbReference>
<organism evidence="1 2">
    <name type="scientific">Neomoorella humiferrea</name>
    <dbReference type="NCBI Taxonomy" id="676965"/>
    <lineage>
        <taxon>Bacteria</taxon>
        <taxon>Bacillati</taxon>
        <taxon>Bacillota</taxon>
        <taxon>Clostridia</taxon>
        <taxon>Neomoorellales</taxon>
        <taxon>Neomoorellaceae</taxon>
        <taxon>Neomoorella</taxon>
    </lineage>
</organism>
<evidence type="ECO:0000313" key="2">
    <source>
        <dbReference type="Proteomes" id="UP000238415"/>
    </source>
</evidence>
<reference evidence="1 2" key="1">
    <citation type="submission" date="2018-03" db="EMBL/GenBank/DDBJ databases">
        <title>Genome sequence of Moorella humiferrea DSM 23265.</title>
        <authorList>
            <person name="Poehlein A."/>
            <person name="Daniel R."/>
        </authorList>
    </citation>
    <scope>NUCLEOTIDE SEQUENCE [LARGE SCALE GENOMIC DNA]</scope>
    <source>
        <strain evidence="1 2">DSM 23265</strain>
    </source>
</reference>
<keyword evidence="2" id="KW-1185">Reference proteome</keyword>
<dbReference type="EMBL" id="PVXM01000006">
    <property type="protein sequence ID" value="PRR74917.1"/>
    <property type="molecule type" value="Genomic_DNA"/>
</dbReference>
<proteinExistence type="predicted"/>
<evidence type="ECO:0000313" key="1">
    <source>
        <dbReference type="EMBL" id="PRR74917.1"/>
    </source>
</evidence>
<gene>
    <name evidence="1" type="ORF">MOHU_04170</name>
</gene>
<evidence type="ECO:0008006" key="3">
    <source>
        <dbReference type="Google" id="ProtNLM"/>
    </source>
</evidence>
<name>A0A2T0AWE4_9FIRM</name>
<dbReference type="AlphaFoldDB" id="A0A2T0AWE4"/>